<dbReference type="SUPFAM" id="SSF56235">
    <property type="entry name" value="N-terminal nucleophile aminohydrolases (Ntn hydrolases)"/>
    <property type="match status" value="1"/>
</dbReference>
<dbReference type="InterPro" id="IPR043138">
    <property type="entry name" value="GGT_lsub"/>
</dbReference>
<dbReference type="Gene3D" id="1.10.246.130">
    <property type="match status" value="1"/>
</dbReference>
<dbReference type="Proteomes" id="UP000321058">
    <property type="component" value="Unassembled WGS sequence"/>
</dbReference>
<dbReference type="EMBL" id="BKAJ01000033">
    <property type="protein sequence ID" value="GEP55000.1"/>
    <property type="molecule type" value="Genomic_DNA"/>
</dbReference>
<dbReference type="AlphaFoldDB" id="A0A512N7N4"/>
<evidence type="ECO:0000313" key="1">
    <source>
        <dbReference type="EMBL" id="GEP55000.1"/>
    </source>
</evidence>
<protein>
    <submittedName>
        <fullName evidence="1">Gamma-glutamyltranspeptidase</fullName>
    </submittedName>
</protein>
<dbReference type="PANTHER" id="PTHR43881">
    <property type="entry name" value="GAMMA-GLUTAMYLTRANSPEPTIDASE (AFU_ORTHOLOGUE AFUA_4G13580)"/>
    <property type="match status" value="1"/>
</dbReference>
<dbReference type="InterPro" id="IPR052896">
    <property type="entry name" value="GGT-like_enzyme"/>
</dbReference>
<dbReference type="Gene3D" id="3.60.20.40">
    <property type="match status" value="1"/>
</dbReference>
<gene>
    <name evidence="1" type="primary">ggt_1</name>
    <name evidence="1" type="ORF">RSO01_21660</name>
</gene>
<reference evidence="1 2" key="1">
    <citation type="submission" date="2019-07" db="EMBL/GenBank/DDBJ databases">
        <title>Whole genome shotgun sequence of Reyranella soli NBRC 108950.</title>
        <authorList>
            <person name="Hosoyama A."/>
            <person name="Uohara A."/>
            <person name="Ohji S."/>
            <person name="Ichikawa N."/>
        </authorList>
    </citation>
    <scope>NUCLEOTIDE SEQUENCE [LARGE SCALE GENOMIC DNA]</scope>
    <source>
        <strain evidence="1 2">NBRC 108950</strain>
    </source>
</reference>
<comment type="caution">
    <text evidence="1">The sequence shown here is derived from an EMBL/GenBank/DDBJ whole genome shotgun (WGS) entry which is preliminary data.</text>
</comment>
<name>A0A512N7N4_9HYPH</name>
<evidence type="ECO:0000313" key="2">
    <source>
        <dbReference type="Proteomes" id="UP000321058"/>
    </source>
</evidence>
<dbReference type="PANTHER" id="PTHR43881:SF5">
    <property type="entry name" value="GAMMA-GLUTAMYLTRANSPEPTIDASE"/>
    <property type="match status" value="1"/>
</dbReference>
<organism evidence="1 2">
    <name type="scientific">Reyranella soli</name>
    <dbReference type="NCBI Taxonomy" id="1230389"/>
    <lineage>
        <taxon>Bacteria</taxon>
        <taxon>Pseudomonadati</taxon>
        <taxon>Pseudomonadota</taxon>
        <taxon>Alphaproteobacteria</taxon>
        <taxon>Hyphomicrobiales</taxon>
        <taxon>Reyranellaceae</taxon>
        <taxon>Reyranella</taxon>
    </lineage>
</organism>
<dbReference type="InterPro" id="IPR043137">
    <property type="entry name" value="GGT_ssub_C"/>
</dbReference>
<dbReference type="Pfam" id="PF01019">
    <property type="entry name" value="G_glu_transpept"/>
    <property type="match status" value="1"/>
</dbReference>
<proteinExistence type="predicted"/>
<dbReference type="InterPro" id="IPR029055">
    <property type="entry name" value="Ntn_hydrolases_N"/>
</dbReference>
<sequence>MTVGLAERPEAVMARRAVARRGMVATAHPLASQAGLDVLARGGNAMDAAIAAVAVLGVAQPMMSGLGGDSFILIRSGRTGAIRAVNASGPAPHAQSLVWARKAGLARLPDRGMLSASVPGAVAAMCVAHEQFGSGRHSLAALLQPAIGHAADGVALTRSVARFFALNEAVLAASESARAAYLKNGKVPTEGEVLRQPELAHTLEAVAAAGAKAFYRGEFVRRLVAHSAETGGLFSVDDLAEYQCEIVEPLSLSLGRRRIYTNPPVGQGIVLLEALGILERCAPTDHGSEVTQAHRMIEALKLAFFDRNRHLGDPRFVGNPIERLLSNAHLCAHAGRIDDRRAMTSVNESWSSFGEGDTTCLTTADEAGNVVAYISSLSTPFGAAEVIDGTGVLMNNRAGRGFTLDAAAPNCLAGGKRTMSTLHVYMVCDDDGLRLAGGTSGGDGQPQWNLQILDAVLNGGRDIQGAIDQPRWELTPGTDPVNLGQPFEIRMDGRFASSLAGLGELGHRISDKPLGMLGAAQAIAVSSDGALIGAADPRADGCALGLD</sequence>
<dbReference type="PRINTS" id="PR01210">
    <property type="entry name" value="GGTRANSPTASE"/>
</dbReference>
<accession>A0A512N7N4</accession>
<keyword evidence="2" id="KW-1185">Reference proteome</keyword>